<evidence type="ECO:0000259" key="3">
    <source>
        <dbReference type="Pfam" id="PF07699"/>
    </source>
</evidence>
<feature type="transmembrane region" description="Helical" evidence="1">
    <location>
        <begin position="1165"/>
        <end position="1184"/>
    </location>
</feature>
<dbReference type="Gene3D" id="2.10.220.10">
    <property type="entry name" value="Hormone Receptor, Insulin-like Growth Factor Receptor 1, Chain A, domain 2"/>
    <property type="match status" value="1"/>
</dbReference>
<dbReference type="PANTHER" id="PTHR46967:SF1">
    <property type="entry name" value="KERATIN-ASSOCIATED PROTEIN 16-1-LIKE"/>
    <property type="match status" value="1"/>
</dbReference>
<evidence type="ECO:0000313" key="6">
    <source>
        <dbReference type="Proteomes" id="UP001150062"/>
    </source>
</evidence>
<feature type="signal peptide" evidence="2">
    <location>
        <begin position="1"/>
        <end position="24"/>
    </location>
</feature>
<dbReference type="PANTHER" id="PTHR46967">
    <property type="entry name" value="INSULIN-LIKE GROWTH FACTOR BINDING PROTEIN,N-TERMINAL"/>
    <property type="match status" value="1"/>
</dbReference>
<feature type="transmembrane region" description="Helical" evidence="1">
    <location>
        <begin position="1204"/>
        <end position="1222"/>
    </location>
</feature>
<feature type="transmembrane region" description="Helical" evidence="1">
    <location>
        <begin position="1427"/>
        <end position="1447"/>
    </location>
</feature>
<dbReference type="InterPro" id="IPR011641">
    <property type="entry name" value="Tyr-kin_ephrin_A/B_rcpt-like"/>
</dbReference>
<feature type="domain" description="Tyrosine-protein kinase ephrin type A/B receptor-like" evidence="3">
    <location>
        <begin position="844"/>
        <end position="892"/>
    </location>
</feature>
<dbReference type="EMBL" id="JAOAOG010000140">
    <property type="protein sequence ID" value="KAJ6245928.1"/>
    <property type="molecule type" value="Genomic_DNA"/>
</dbReference>
<dbReference type="CDD" id="cd00185">
    <property type="entry name" value="TNFRSF"/>
    <property type="match status" value="1"/>
</dbReference>
<gene>
    <name evidence="5" type="ORF">M0813_19687</name>
</gene>
<dbReference type="Proteomes" id="UP001150062">
    <property type="component" value="Unassembled WGS sequence"/>
</dbReference>
<feature type="transmembrane region" description="Helical" evidence="1">
    <location>
        <begin position="1257"/>
        <end position="1278"/>
    </location>
</feature>
<reference evidence="5" key="1">
    <citation type="submission" date="2022-08" db="EMBL/GenBank/DDBJ databases">
        <title>Novel sulfate-reducing endosymbionts in the free-living metamonad Anaeramoeba.</title>
        <authorList>
            <person name="Jerlstrom-Hultqvist J."/>
            <person name="Cepicka I."/>
            <person name="Gallot-Lavallee L."/>
            <person name="Salas-Leiva D."/>
            <person name="Curtis B.A."/>
            <person name="Zahonova K."/>
            <person name="Pipaliya S."/>
            <person name="Dacks J."/>
            <person name="Roger A.J."/>
        </authorList>
    </citation>
    <scope>NUCLEOTIDE SEQUENCE</scope>
    <source>
        <strain evidence="5">Schooner1</strain>
    </source>
</reference>
<feature type="chain" id="PRO_5045123610" evidence="2">
    <location>
        <begin position="25"/>
        <end position="1625"/>
    </location>
</feature>
<feature type="transmembrane region" description="Helical" evidence="1">
    <location>
        <begin position="1299"/>
        <end position="1316"/>
    </location>
</feature>
<keyword evidence="1" id="KW-0472">Membrane</keyword>
<evidence type="ECO:0000256" key="2">
    <source>
        <dbReference type="SAM" id="SignalP"/>
    </source>
</evidence>
<feature type="domain" description="DUF7948" evidence="4">
    <location>
        <begin position="67"/>
        <end position="257"/>
    </location>
</feature>
<keyword evidence="6" id="KW-1185">Reference proteome</keyword>
<dbReference type="InterPro" id="IPR057708">
    <property type="entry name" value="DUF7948"/>
</dbReference>
<proteinExistence type="predicted"/>
<feature type="transmembrane region" description="Helical" evidence="1">
    <location>
        <begin position="1399"/>
        <end position="1421"/>
    </location>
</feature>
<dbReference type="Pfam" id="PF07699">
    <property type="entry name" value="Ephrin_rec_like"/>
    <property type="match status" value="2"/>
</dbReference>
<organism evidence="5 6">
    <name type="scientific">Anaeramoeba flamelloides</name>
    <dbReference type="NCBI Taxonomy" id="1746091"/>
    <lineage>
        <taxon>Eukaryota</taxon>
        <taxon>Metamonada</taxon>
        <taxon>Anaeramoebidae</taxon>
        <taxon>Anaeramoeba</taxon>
    </lineage>
</organism>
<keyword evidence="1" id="KW-0812">Transmembrane</keyword>
<accession>A0ABQ8YMV4</accession>
<evidence type="ECO:0000313" key="5">
    <source>
        <dbReference type="EMBL" id="KAJ6245928.1"/>
    </source>
</evidence>
<dbReference type="Pfam" id="PF25778">
    <property type="entry name" value="DUF7948"/>
    <property type="match status" value="1"/>
</dbReference>
<keyword evidence="1" id="KW-1133">Transmembrane helix</keyword>
<comment type="caution">
    <text evidence="5">The sequence shown here is derived from an EMBL/GenBank/DDBJ whole genome shotgun (WGS) entry which is preliminary data.</text>
</comment>
<feature type="domain" description="Tyrosine-protein kinase ephrin type A/B receptor-like" evidence="3">
    <location>
        <begin position="963"/>
        <end position="1013"/>
    </location>
</feature>
<feature type="transmembrane region" description="Helical" evidence="1">
    <location>
        <begin position="1348"/>
        <end position="1372"/>
    </location>
</feature>
<evidence type="ECO:0000256" key="1">
    <source>
        <dbReference type="SAM" id="Phobius"/>
    </source>
</evidence>
<sequence>MKKRNLIFLTLILVLLTSIVSLDAGSLNDDFVMQNFFQKEKSQAERDEDTFRHHLNVKQLPAYIYENFGQTDEQVKYICHVPFQGHFHYTNEEIIYNNGKNWISFKVENGQMNELVASEELKSKTHFQHAKLMKSNLKNYKSLIYKNILNDIDLEFTTGANNVVKSAFYLKKGRDINLVKLNYEIDSGLNMLIEEDGTLLFETKSTYEPVLRESKPIFFQNGKELNGEYKFDQNKKQIAFKINDPNFKQNKPLIIDPNYATYMAGSSIDVCQYGSTDSNHCGLLAGYTQSSDFPLKNAIQGTKKGSQDVFFIKTCDGKTLEWSTYLGSTNEDNIYYFILDSEDNIYATGYAGYAGTTVSSRFPTTSGSYHEYCSSSSVTNTFVTKIKHDGSELLWSTFLCSDAENWGRGIALRDGYIFIGGHTDGAMPLPTETGGTYDCDDADIDSQSFYVAKLSIDGTGPMLRSRCFGGNNADVTTRMIGDSDYLYYIGYTKSSTFPTTPGVVMEESPSGTSYYHWFMGKLDINDFSTEWSSYFGGSKNNYPTEIALKSTGEIWISGKTSSTDFPTTEDAQQVYYDDKYLHFAGTFTLFSADGKEMLYSSYLGGQKAGSSDIWTIGVGSNDEVVIGMTYPPYPDEEFDYDFGDNAGVIVYNSDVTEILRLIKVGTFRVMGIGFYQGDAFNFTIVGSSTSEEGYTSILETTEGAFRTTQIDENDLFAIHIYTKCDKGSYGVDQGCELCEMGFYTDEEGMTRECKQCPYGTFNNDTGLSECYDCQPGWYGNEKNATTCYICDMGRYSSEWKSRRCDQCPEGQFNTEEGLSYCEECGVGEYNSDTGLTECEQCEMGEFANATGMSFCHECQPGTYNHLRGQDQCFECDIGKHQDSTKATSCKDCLPGTFQDQKGQARCRNCTGGTFNSKYTATKCETCDKGTFNPGDGSTKCFFCDYGDFANETGLGECYKCSTGSYSINKGSTKCELCEYGTYSDILGMTSSTCIKCPMGTYNSKKGASSIEGCIECPQGTFSEAVGGHSDSVCQMCPKGTYNPKTGSQSSDDCTVCPEGTIANGLKATTCLDCPLGQEPDQSQNECQSCQAGFYSDQEGKVCDPCAAGEFNNEQGLTYCIKCASLDICLGNNTCEGERDPEYNCARCKSGYFLLNDQCQGCPPPVQAILIISSLVIILILIYIFRGKINNFMKSTRNPIKDITFTFFQILAGIIALDLTWPIPVRSNLRFVSSVFNLKFDTVVSPECYKSFTFYDTWLIIFLIPIGGTLVAICFWFYYLKRYKLEPERLERRKIRLVHHYSIILKYMYLPLVKLSVDPFDFTYQEEDEKYYLDSNPKLSPSDEKWQSFLPLFIISVVLYVVGIPIFFFVVVYKAKKANFTEWYEKRFGWMYRYFKPNRYWWELVEIFFKFLVIITAIMFNVNSTGQAWFVLGLLTVLMILVLILRPYKGEYPRYVAEDRLVVGLLLIAFSIVTLAIDFLKSIPFFILFPIGFIIAFDGIKENLRKFLVESKLIRAEIQMQAVELKNNNINLDDFITQEGEEEKKSQKKNKQLMKQINDMNKGLSTMKKTIKRTQQKISIITQENENFEEKNKIFWEENEQIENKVKEHFGENVDYGTDRSDDIDN</sequence>
<keyword evidence="2" id="KW-0732">Signal</keyword>
<dbReference type="Gene3D" id="2.10.50.10">
    <property type="entry name" value="Tumor Necrosis Factor Receptor, subunit A, domain 2"/>
    <property type="match status" value="6"/>
</dbReference>
<evidence type="ECO:0000259" key="4">
    <source>
        <dbReference type="Pfam" id="PF25778"/>
    </source>
</evidence>
<name>A0ABQ8YMV4_9EUKA</name>
<feature type="transmembrane region" description="Helical" evidence="1">
    <location>
        <begin position="1459"/>
        <end position="1476"/>
    </location>
</feature>
<protein>
    <submittedName>
        <fullName evidence="5">Insulin-like growth factor binding protein</fullName>
    </submittedName>
</protein>
<dbReference type="InterPro" id="IPR009030">
    <property type="entry name" value="Growth_fac_rcpt_cys_sf"/>
</dbReference>
<dbReference type="SMART" id="SM01411">
    <property type="entry name" value="Ephrin_rec_like"/>
    <property type="match status" value="7"/>
</dbReference>
<dbReference type="SUPFAM" id="SSF57184">
    <property type="entry name" value="Growth factor receptor domain"/>
    <property type="match status" value="3"/>
</dbReference>